<accession>A0A410V3Z5</accession>
<name>A0A410V3Z5_9BRAD</name>
<organism evidence="1 4">
    <name type="scientific">Bradyrhizobium guangdongense</name>
    <dbReference type="NCBI Taxonomy" id="1325090"/>
    <lineage>
        <taxon>Bacteria</taxon>
        <taxon>Pseudomonadati</taxon>
        <taxon>Pseudomonadota</taxon>
        <taxon>Alphaproteobacteria</taxon>
        <taxon>Hyphomicrobiales</taxon>
        <taxon>Nitrobacteraceae</taxon>
        <taxon>Bradyrhizobium</taxon>
    </lineage>
</organism>
<dbReference type="AlphaFoldDB" id="A0A410V3Z5"/>
<reference evidence="1" key="3">
    <citation type="submission" date="2022-12" db="EMBL/GenBank/DDBJ databases">
        <authorList>
            <person name="Sun Q."/>
            <person name="Zhou Y."/>
        </authorList>
    </citation>
    <scope>NUCLEOTIDE SEQUENCE</scope>
    <source>
        <strain evidence="1">CGMCC 1.15034</strain>
    </source>
</reference>
<proteinExistence type="predicted"/>
<protein>
    <submittedName>
        <fullName evidence="1">Uncharacterized protein</fullName>
    </submittedName>
</protein>
<evidence type="ECO:0000313" key="1">
    <source>
        <dbReference type="EMBL" id="GGI32875.1"/>
    </source>
</evidence>
<evidence type="ECO:0000313" key="3">
    <source>
        <dbReference type="Proteomes" id="UP000593880"/>
    </source>
</evidence>
<sequence length="59" mass="6778">MKLLTEYLERAVQLEHLARSERDSAFKEQLLQQARSYRKLAAKRAKDYGLPSPSSPDDA</sequence>
<gene>
    <name evidence="1" type="ORF">GCM10010987_71590</name>
    <name evidence="2" type="ORF">XH86_12180</name>
</gene>
<dbReference type="EMBL" id="BMHC01000027">
    <property type="protein sequence ID" value="GGI32875.1"/>
    <property type="molecule type" value="Genomic_DNA"/>
</dbReference>
<reference evidence="1" key="1">
    <citation type="journal article" date="2014" name="Int. J. Syst. Evol. Microbiol.">
        <title>Complete genome sequence of Corynebacterium casei LMG S-19264T (=DSM 44701T), isolated from a smear-ripened cheese.</title>
        <authorList>
            <consortium name="US DOE Joint Genome Institute (JGI-PGF)"/>
            <person name="Walter F."/>
            <person name="Albersmeier A."/>
            <person name="Kalinowski J."/>
            <person name="Ruckert C."/>
        </authorList>
    </citation>
    <scope>NUCLEOTIDE SEQUENCE</scope>
    <source>
        <strain evidence="1">CGMCC 1.15034</strain>
    </source>
</reference>
<evidence type="ECO:0000313" key="2">
    <source>
        <dbReference type="EMBL" id="QOZ59402.1"/>
    </source>
</evidence>
<keyword evidence="3" id="KW-1185">Reference proteome</keyword>
<reference evidence="2 3" key="2">
    <citation type="submission" date="2018-06" db="EMBL/GenBank/DDBJ databases">
        <title>Comparative genomics of rhizobia nodulating Arachis hypogaea in China.</title>
        <authorList>
            <person name="Li Y."/>
        </authorList>
    </citation>
    <scope>NUCLEOTIDE SEQUENCE [LARGE SCALE GENOMIC DNA]</scope>
    <source>
        <strain evidence="2 3">CCBAU 51658</strain>
    </source>
</reference>
<evidence type="ECO:0000313" key="4">
    <source>
        <dbReference type="Proteomes" id="UP000625079"/>
    </source>
</evidence>
<dbReference type="Proteomes" id="UP000625079">
    <property type="component" value="Unassembled WGS sequence"/>
</dbReference>
<dbReference type="OrthoDB" id="8252037at2"/>
<dbReference type="EMBL" id="CP030057">
    <property type="protein sequence ID" value="QOZ59402.1"/>
    <property type="molecule type" value="Genomic_DNA"/>
</dbReference>
<dbReference type="Proteomes" id="UP000593880">
    <property type="component" value="Chromosome"/>
</dbReference>